<keyword evidence="2" id="KW-1185">Reference proteome</keyword>
<organism evidence="1 2">
    <name type="scientific">Pectobacterium fontis</name>
    <dbReference type="NCBI Taxonomy" id="2558042"/>
    <lineage>
        <taxon>Bacteria</taxon>
        <taxon>Pseudomonadati</taxon>
        <taxon>Pseudomonadota</taxon>
        <taxon>Gammaproteobacteria</taxon>
        <taxon>Enterobacterales</taxon>
        <taxon>Pectobacteriaceae</taxon>
        <taxon>Pectobacterium</taxon>
    </lineage>
</organism>
<dbReference type="AlphaFoldDB" id="A0A7V8IFX8"/>
<protein>
    <submittedName>
        <fullName evidence="1">Uncharacterized protein</fullName>
    </submittedName>
</protein>
<evidence type="ECO:0000313" key="2">
    <source>
        <dbReference type="Proteomes" id="UP000053038"/>
    </source>
</evidence>
<sequence length="251" mass="28092">MSNVNNLVQEWLLNKTITTARLMAGSYQEANAVADSLGNDSSDKNANGVDIFKDPKNISTAIATIMTHTQNKANFHPASQSSKELANNYNGYINELDATPFFHLTESQTVKQSFRSKDYNVLIKQIVSLYDVSPKDKEKLSNNIEDLAKSVFNQSSSERWDNLFSQSTIDLSDPRKPTILIYYTTLHMKHQSGKSEVNEQDYTVNKTKYIVLSDLISAYADTLAGLVKVDINGWMKNSSTPSNGNIKLCFK</sequence>
<comment type="caution">
    <text evidence="1">The sequence shown here is derived from an EMBL/GenBank/DDBJ whole genome shotgun (WGS) entry which is preliminary data.</text>
</comment>
<accession>A0A7V8IFX8</accession>
<dbReference type="RefSeq" id="WP_039353772.1">
    <property type="nucleotide sequence ID" value="NZ_JSXC01000062.1"/>
</dbReference>
<dbReference type="Proteomes" id="UP000053038">
    <property type="component" value="Unassembled WGS sequence"/>
</dbReference>
<gene>
    <name evidence="1" type="ORF">OI69_18035</name>
</gene>
<dbReference type="OrthoDB" id="5917976at2"/>
<reference evidence="1 2" key="1">
    <citation type="submission" date="2014-10" db="EMBL/GenBank/DDBJ databases">
        <title>Genome sequence of Pectobacterium carotovorum M022.</title>
        <authorList>
            <person name="Chan K.-G."/>
            <person name="Tan W.-S."/>
        </authorList>
    </citation>
    <scope>NUCLEOTIDE SEQUENCE [LARGE SCALE GENOMIC DNA]</scope>
    <source>
        <strain evidence="1 2">M022</strain>
    </source>
</reference>
<proteinExistence type="predicted"/>
<dbReference type="EMBL" id="JSXC01000062">
    <property type="protein sequence ID" value="KHN49419.1"/>
    <property type="molecule type" value="Genomic_DNA"/>
</dbReference>
<evidence type="ECO:0000313" key="1">
    <source>
        <dbReference type="EMBL" id="KHN49419.1"/>
    </source>
</evidence>
<name>A0A7V8IFX8_9GAMM</name>